<dbReference type="PROSITE" id="PS52016">
    <property type="entry name" value="TONB_DEPENDENT_REC_3"/>
    <property type="match status" value="1"/>
</dbReference>
<reference evidence="5 6" key="1">
    <citation type="submission" date="2018-06" db="EMBL/GenBank/DDBJ databases">
        <authorList>
            <consortium name="Pathogen Informatics"/>
            <person name="Doyle S."/>
        </authorList>
    </citation>
    <scope>NUCLEOTIDE SEQUENCE [LARGE SCALE GENOMIC DNA]</scope>
    <source>
        <strain evidence="5 6">NCTC8540</strain>
    </source>
</reference>
<dbReference type="InterPro" id="IPR039426">
    <property type="entry name" value="TonB-dep_rcpt-like"/>
</dbReference>
<feature type="domain" description="TonB-dependent receptor plug" evidence="4">
    <location>
        <begin position="48"/>
        <end position="173"/>
    </location>
</feature>
<dbReference type="AlphaFoldDB" id="A0AB38HAK8"/>
<dbReference type="PANTHER" id="PTHR30069:SF53">
    <property type="entry name" value="COLICIN I RECEPTOR-RELATED"/>
    <property type="match status" value="1"/>
</dbReference>
<keyword evidence="2" id="KW-0813">Transport</keyword>
<keyword evidence="1 3" id="KW-0732">Signal</keyword>
<comment type="caution">
    <text evidence="5">The sequence shown here is derived from an EMBL/GenBank/DDBJ whole genome shotgun (WGS) entry which is preliminary data.</text>
</comment>
<keyword evidence="2" id="KW-0812">Transmembrane</keyword>
<comment type="similarity">
    <text evidence="2">Belongs to the TonB-dependent receptor family.</text>
</comment>
<dbReference type="GO" id="GO:0015344">
    <property type="term" value="F:siderophore uptake transmembrane transporter activity"/>
    <property type="evidence" value="ECO:0007669"/>
    <property type="project" value="TreeGrafter"/>
</dbReference>
<evidence type="ECO:0000256" key="2">
    <source>
        <dbReference type="PROSITE-ProRule" id="PRU01360"/>
    </source>
</evidence>
<dbReference type="Gene3D" id="2.170.130.10">
    <property type="entry name" value="TonB-dependent receptor, plug domain"/>
    <property type="match status" value="1"/>
</dbReference>
<comment type="subcellular location">
    <subcellularLocation>
        <location evidence="2">Cell outer membrane</location>
        <topology evidence="2">Multi-pass membrane protein</topology>
    </subcellularLocation>
</comment>
<feature type="chain" id="PRO_5044312094" evidence="3">
    <location>
        <begin position="22"/>
        <end position="788"/>
    </location>
</feature>
<evidence type="ECO:0000313" key="6">
    <source>
        <dbReference type="Proteomes" id="UP000254496"/>
    </source>
</evidence>
<evidence type="ECO:0000256" key="3">
    <source>
        <dbReference type="SAM" id="SignalP"/>
    </source>
</evidence>
<dbReference type="InterPro" id="IPR012910">
    <property type="entry name" value="Plug_dom"/>
</dbReference>
<gene>
    <name evidence="5" type="ORF">NCTC8540_00918</name>
</gene>
<keyword evidence="2" id="KW-0998">Cell outer membrane</keyword>
<accession>A0AB38HAK8</accession>
<keyword evidence="5" id="KW-0675">Receptor</keyword>
<dbReference type="PANTHER" id="PTHR30069">
    <property type="entry name" value="TONB-DEPENDENT OUTER MEMBRANE RECEPTOR"/>
    <property type="match status" value="1"/>
</dbReference>
<proteinExistence type="inferred from homology"/>
<dbReference type="EMBL" id="UGHJ01000001">
    <property type="protein sequence ID" value="STO68424.1"/>
    <property type="molecule type" value="Genomic_DNA"/>
</dbReference>
<dbReference type="InterPro" id="IPR037066">
    <property type="entry name" value="Plug_dom_sf"/>
</dbReference>
<keyword evidence="2" id="KW-1134">Transmembrane beta strand</keyword>
<dbReference type="GO" id="GO:0009279">
    <property type="term" value="C:cell outer membrane"/>
    <property type="evidence" value="ECO:0007669"/>
    <property type="project" value="UniProtKB-SubCell"/>
</dbReference>
<dbReference type="RefSeq" id="WP_115072872.1">
    <property type="nucleotide sequence ID" value="NZ_UGHE01000002.1"/>
</dbReference>
<name>A0AB38HAK8_9PAST</name>
<evidence type="ECO:0000256" key="1">
    <source>
        <dbReference type="ARBA" id="ARBA00022729"/>
    </source>
</evidence>
<evidence type="ECO:0000313" key="5">
    <source>
        <dbReference type="EMBL" id="STO68424.1"/>
    </source>
</evidence>
<sequence length="788" mass="89470">MKKPKKTLLAISLCLAWSAQAEADKDKTDNTNQLPEIVVYAQQNSGLSSSQKVTAEKIKSSPNANGNISDFLKTNPHVRFERSDESSFQRGEIKPADISINGAEASQTSYFVDNVNVNNDLGFDSAIFDGSSYSLPVANQGQAYFFDANLLSSVTVYDSDVSASLGGFAGGAVVAKTKQYDGTDGIQLRYRTSNSHWAKFHLEQSDREKFQKAEPNGNVAEFQPKYLKNFFSISAQKSLSDNLGVVAGFSRRTSEIEQRHLILTKDNHIGADNRNHKRLSDNALLNFNYLANEDNRFELSLRYSNYIETKFFNTNIDSNLEDYHQAFGATVAWIHSLKSGVLTNTLAYDEFSDRRRSASTHLLSLIDEDAEPYERGGLGSSALKQTNVHFSSEYAIDPLAWGNWRHSISLGSIYQFTHYRFQRYQDAEGAIVIDPSTIISQNKVPKGKVKTSYQNIALYAEDLISWKNLEFRPGIRIERDDFLKNTNIAPRFVVRYKPFEQTKLSFGLNRYYGRSFASMKLSEGIFKLDNLDNQQGKTRYRSIRSAKTPFTDELSFGINQEIANVVIDARYIHRKNKNRIVLQQDPKKPQPGQAVERYFAKGKDYSNDIYTLQIRNVDSYKFFGTQWNASLAFDYLKTKGIDIGLDVDPNSVVILDGQLISELEMRAKVNNYREEWIARLGIDMAIPNYDVEWTNQIYVKAPIKGFDQVMDGSGGQIPVYRSYNYGSHVQWDSSIRWQPKLFGKHSVFAKIDVLNVLNKTRRGIGSRGEDTGFYATGREFWLELGYEF</sequence>
<dbReference type="SUPFAM" id="SSF56935">
    <property type="entry name" value="Porins"/>
    <property type="match status" value="1"/>
</dbReference>
<evidence type="ECO:0000259" key="4">
    <source>
        <dbReference type="Pfam" id="PF07715"/>
    </source>
</evidence>
<keyword evidence="2" id="KW-0472">Membrane</keyword>
<dbReference type="Proteomes" id="UP000254496">
    <property type="component" value="Unassembled WGS sequence"/>
</dbReference>
<dbReference type="Pfam" id="PF07715">
    <property type="entry name" value="Plug"/>
    <property type="match status" value="1"/>
</dbReference>
<dbReference type="GO" id="GO:0044718">
    <property type="term" value="P:siderophore transmembrane transport"/>
    <property type="evidence" value="ECO:0007669"/>
    <property type="project" value="TreeGrafter"/>
</dbReference>
<protein>
    <submittedName>
        <fullName evidence="5">TonB-dependent receptor</fullName>
    </submittedName>
</protein>
<feature type="signal peptide" evidence="3">
    <location>
        <begin position="1"/>
        <end position="21"/>
    </location>
</feature>
<organism evidence="5 6">
    <name type="scientific">Canicola haemoglobinophilus</name>
    <dbReference type="NCBI Taxonomy" id="733"/>
    <lineage>
        <taxon>Bacteria</taxon>
        <taxon>Pseudomonadati</taxon>
        <taxon>Pseudomonadota</taxon>
        <taxon>Gammaproteobacteria</taxon>
        <taxon>Pasteurellales</taxon>
        <taxon>Pasteurellaceae</taxon>
        <taxon>Canicola</taxon>
    </lineage>
</organism>